<gene>
    <name evidence="11" type="primary">CYP71A1_4</name>
    <name evidence="11" type="ORF">g.35557</name>
</gene>
<comment type="cofactor">
    <cofactor evidence="1 8">
        <name>heme</name>
        <dbReference type="ChEBI" id="CHEBI:30413"/>
    </cofactor>
</comment>
<feature type="binding site" description="axial binding residue" evidence="8">
    <location>
        <position position="451"/>
    </location>
    <ligand>
        <name>heme</name>
        <dbReference type="ChEBI" id="CHEBI:30413"/>
    </ligand>
    <ligandPart>
        <name>Fe</name>
        <dbReference type="ChEBI" id="CHEBI:18248"/>
    </ligandPart>
</feature>
<evidence type="ECO:0000256" key="6">
    <source>
        <dbReference type="ARBA" id="ARBA00023004"/>
    </source>
</evidence>
<evidence type="ECO:0000256" key="3">
    <source>
        <dbReference type="ARBA" id="ARBA00022617"/>
    </source>
</evidence>
<dbReference type="FunFam" id="1.10.630.10:FF:000011">
    <property type="entry name" value="Cytochrome P450 83B1"/>
    <property type="match status" value="1"/>
</dbReference>
<dbReference type="PROSITE" id="PS00086">
    <property type="entry name" value="CYTOCHROME_P450"/>
    <property type="match status" value="1"/>
</dbReference>
<name>A0A1D1Y4L7_9ARAE</name>
<keyword evidence="10" id="KW-1133">Transmembrane helix</keyword>
<keyword evidence="3 8" id="KW-0349">Heme</keyword>
<sequence>MAPTPSSVVQQAAAGTVVPAGLACLLAVALLLLYLRRSRKLNLPPTPPGLPLVGNLPQLGELPHRSLRRLALRHGPLMYLRLGHVPTLVVSNADMAQEVLKTHDAVFCTRPTRAVTTRFSYGGLGVAFAPYSDGWRHLRKIAMLELFSAKRAHSFRPIREQEVGALLRTVADASTGGRPVDLSAAFLCLFNNITCRQAFGKRSSDDGRCGRSKFHDMLMDSIELFGGFCASDFFPSMAWLNVLTGFHARLEKAFHSFDSFLEQEIEAHLRRDDDSGDDFLSVLLRLQKDPSLGFHLTREHIKAVLVDVFFAGSDTSASTTEFGMLELARNPRVMKKAQEEIRRVLGRKPAVEESDLPNLPYLKLVVKEVLRLRPSVPLPLPHESMEDVRVAGYDVPAKTMVFINVWAIARDPQKWGDDPEAFRPERFECSSLQYKGQDFQYIPFSSGRRICPGMTLGVSAVELALANLLHCFDWELPDGMKPEDIDTTESFGLVVHLKSPLLLNPTPVNFQLPS</sequence>
<keyword evidence="5 9" id="KW-0560">Oxidoreductase</keyword>
<dbReference type="GO" id="GO:0004497">
    <property type="term" value="F:monooxygenase activity"/>
    <property type="evidence" value="ECO:0007669"/>
    <property type="project" value="UniProtKB-KW"/>
</dbReference>
<evidence type="ECO:0000256" key="2">
    <source>
        <dbReference type="ARBA" id="ARBA00010617"/>
    </source>
</evidence>
<evidence type="ECO:0000256" key="5">
    <source>
        <dbReference type="ARBA" id="ARBA00023002"/>
    </source>
</evidence>
<evidence type="ECO:0000313" key="11">
    <source>
        <dbReference type="EMBL" id="JAT49595.1"/>
    </source>
</evidence>
<dbReference type="EMBL" id="GDJX01018341">
    <property type="protein sequence ID" value="JAT49595.1"/>
    <property type="molecule type" value="Transcribed_RNA"/>
</dbReference>
<dbReference type="PANTHER" id="PTHR47955:SF19">
    <property type="entry name" value="CYTOCHROME P450 71A9-LIKE ISOFORM X1"/>
    <property type="match status" value="1"/>
</dbReference>
<keyword evidence="6 8" id="KW-0408">Iron</keyword>
<dbReference type="InterPro" id="IPR017972">
    <property type="entry name" value="Cyt_P450_CS"/>
</dbReference>
<dbReference type="GO" id="GO:0020037">
    <property type="term" value="F:heme binding"/>
    <property type="evidence" value="ECO:0007669"/>
    <property type="project" value="InterPro"/>
</dbReference>
<dbReference type="SUPFAM" id="SSF48264">
    <property type="entry name" value="Cytochrome P450"/>
    <property type="match status" value="1"/>
</dbReference>
<dbReference type="Gene3D" id="1.10.630.10">
    <property type="entry name" value="Cytochrome P450"/>
    <property type="match status" value="1"/>
</dbReference>
<dbReference type="InterPro" id="IPR036396">
    <property type="entry name" value="Cyt_P450_sf"/>
</dbReference>
<evidence type="ECO:0000256" key="8">
    <source>
        <dbReference type="PIRSR" id="PIRSR602401-1"/>
    </source>
</evidence>
<organism evidence="11">
    <name type="scientific">Anthurium amnicola</name>
    <dbReference type="NCBI Taxonomy" id="1678845"/>
    <lineage>
        <taxon>Eukaryota</taxon>
        <taxon>Viridiplantae</taxon>
        <taxon>Streptophyta</taxon>
        <taxon>Embryophyta</taxon>
        <taxon>Tracheophyta</taxon>
        <taxon>Spermatophyta</taxon>
        <taxon>Magnoliopsida</taxon>
        <taxon>Liliopsida</taxon>
        <taxon>Araceae</taxon>
        <taxon>Pothoideae</taxon>
        <taxon>Potheae</taxon>
        <taxon>Anthurium</taxon>
    </lineage>
</organism>
<keyword evidence="10" id="KW-0472">Membrane</keyword>
<dbReference type="CDD" id="cd11072">
    <property type="entry name" value="CYP71-like"/>
    <property type="match status" value="1"/>
</dbReference>
<comment type="similarity">
    <text evidence="2 9">Belongs to the cytochrome P450 family.</text>
</comment>
<feature type="transmembrane region" description="Helical" evidence="10">
    <location>
        <begin position="12"/>
        <end position="35"/>
    </location>
</feature>
<evidence type="ECO:0000256" key="10">
    <source>
        <dbReference type="SAM" id="Phobius"/>
    </source>
</evidence>
<protein>
    <submittedName>
        <fullName evidence="11">Cytochrome P450 71A1</fullName>
    </submittedName>
</protein>
<evidence type="ECO:0000256" key="7">
    <source>
        <dbReference type="ARBA" id="ARBA00023033"/>
    </source>
</evidence>
<dbReference type="AlphaFoldDB" id="A0A1D1Y4L7"/>
<dbReference type="PRINTS" id="PR00385">
    <property type="entry name" value="P450"/>
</dbReference>
<dbReference type="PANTHER" id="PTHR47955">
    <property type="entry name" value="CYTOCHROME P450 FAMILY 71 PROTEIN"/>
    <property type="match status" value="1"/>
</dbReference>
<dbReference type="GO" id="GO:0005506">
    <property type="term" value="F:iron ion binding"/>
    <property type="evidence" value="ECO:0007669"/>
    <property type="project" value="InterPro"/>
</dbReference>
<dbReference type="InterPro" id="IPR002401">
    <property type="entry name" value="Cyt_P450_E_grp-I"/>
</dbReference>
<dbReference type="Pfam" id="PF00067">
    <property type="entry name" value="p450"/>
    <property type="match status" value="1"/>
</dbReference>
<keyword evidence="10" id="KW-0812">Transmembrane</keyword>
<dbReference type="InterPro" id="IPR001128">
    <property type="entry name" value="Cyt_P450"/>
</dbReference>
<proteinExistence type="inferred from homology"/>
<reference evidence="11" key="1">
    <citation type="submission" date="2015-07" db="EMBL/GenBank/DDBJ databases">
        <title>Transcriptome Assembly of Anthurium amnicola.</title>
        <authorList>
            <person name="Suzuki J."/>
        </authorList>
    </citation>
    <scope>NUCLEOTIDE SEQUENCE</scope>
</reference>
<accession>A0A1D1Y4L7</accession>
<evidence type="ECO:0000256" key="1">
    <source>
        <dbReference type="ARBA" id="ARBA00001971"/>
    </source>
</evidence>
<evidence type="ECO:0000256" key="4">
    <source>
        <dbReference type="ARBA" id="ARBA00022723"/>
    </source>
</evidence>
<evidence type="ECO:0000256" key="9">
    <source>
        <dbReference type="RuleBase" id="RU000461"/>
    </source>
</evidence>
<keyword evidence="4 8" id="KW-0479">Metal-binding</keyword>
<keyword evidence="7 9" id="KW-0503">Monooxygenase</keyword>
<dbReference type="GO" id="GO:0016705">
    <property type="term" value="F:oxidoreductase activity, acting on paired donors, with incorporation or reduction of molecular oxygen"/>
    <property type="evidence" value="ECO:0007669"/>
    <property type="project" value="InterPro"/>
</dbReference>
<dbReference type="PRINTS" id="PR00463">
    <property type="entry name" value="EP450I"/>
</dbReference>